<comment type="similarity">
    <text evidence="2">Belongs to the glutamate-gated ion channel (TC 1.A.10.1) family.</text>
</comment>
<evidence type="ECO:0000259" key="11">
    <source>
        <dbReference type="Pfam" id="PF24576"/>
    </source>
</evidence>
<accession>A0A1J0KKT8</accession>
<dbReference type="InterPro" id="IPR057074">
    <property type="entry name" value="IR75A_N"/>
</dbReference>
<evidence type="ECO:0000256" key="9">
    <source>
        <dbReference type="SAM" id="Phobius"/>
    </source>
</evidence>
<dbReference type="AlphaFoldDB" id="A0A1J0KKT8"/>
<evidence type="ECO:0000313" key="12">
    <source>
        <dbReference type="EMBL" id="APC94350.1"/>
    </source>
</evidence>
<name>A0A1J0KKT8_9CUCU</name>
<feature type="transmembrane region" description="Helical" evidence="9">
    <location>
        <begin position="197"/>
        <end position="216"/>
    </location>
</feature>
<evidence type="ECO:0000256" key="8">
    <source>
        <dbReference type="ARBA" id="ARBA00023180"/>
    </source>
</evidence>
<dbReference type="PANTHER" id="PTHR42643">
    <property type="entry name" value="IONOTROPIC RECEPTOR 20A-RELATED"/>
    <property type="match status" value="1"/>
</dbReference>
<keyword evidence="4 9" id="KW-0812">Transmembrane</keyword>
<dbReference type="InterPro" id="IPR052192">
    <property type="entry name" value="Insect_Ionotropic_Sensory_Rcpt"/>
</dbReference>
<feature type="transmembrane region" description="Helical" evidence="9">
    <location>
        <begin position="237"/>
        <end position="258"/>
    </location>
</feature>
<evidence type="ECO:0000256" key="1">
    <source>
        <dbReference type="ARBA" id="ARBA00004651"/>
    </source>
</evidence>
<organism evidence="12">
    <name type="scientific">Pyrrhalta aenescens</name>
    <dbReference type="NCBI Taxonomy" id="281545"/>
    <lineage>
        <taxon>Eukaryota</taxon>
        <taxon>Metazoa</taxon>
        <taxon>Ecdysozoa</taxon>
        <taxon>Arthropoda</taxon>
        <taxon>Hexapoda</taxon>
        <taxon>Insecta</taxon>
        <taxon>Pterygota</taxon>
        <taxon>Neoptera</taxon>
        <taxon>Endopterygota</taxon>
        <taxon>Coleoptera</taxon>
        <taxon>Polyphaga</taxon>
        <taxon>Cucujiformia</taxon>
        <taxon>Chrysomeloidea</taxon>
        <taxon>Chrysomelidae</taxon>
        <taxon>Galerucinae</taxon>
        <taxon>Coelomerites</taxon>
        <taxon>Pyrrhalta</taxon>
    </lineage>
</organism>
<dbReference type="GO" id="GO:0005886">
    <property type="term" value="C:plasma membrane"/>
    <property type="evidence" value="ECO:0007669"/>
    <property type="project" value="UniProtKB-SubCell"/>
</dbReference>
<sequence>MFKNVELYINSDINIMYSNNHHVVDIYNPASTKGGDLKTINLGTYNETSGFSIIKKKESKYSLRKNMTGVTLKTIIVLPVDFNGTLLDYLRSKEQPEINTFNRFHYELVNSCVNYYNFTSEVSRYKSWGYLKTDGTFDGMAGQLERKLIDYGSSPLFYRVDRSKVLDFGRQTWTLRAAFIFRDEKKVNWVDVFLKPFTMSVWLSLLFIVVLTIVFLRLIKITEKRNVRLDAEIGWSYLLINILAVFCQQGIAGVPLFISGRITFLFMLICSLLIYQFYSASIVSRLLTKPNTEIKSIEDILHSNLKVGCEDTLYTKDYLRYTTNKPTKELYLTKIIGKENSSNFLSAEDGLVLVKNGGYAFHVELATAYPVITKTFHDRTINELREVQMYMSQPMYFNLQKKSPFKDTFNTCLQRLAEYGILNRELRLWHPKKPEGIHATMTLTSLSLDYFYPLLTMLLIGTIMSTIILTLEICLHFRQTTKETETRTPVFQFVH</sequence>
<protein>
    <submittedName>
        <fullName evidence="12">Ionotropic receptor 6</fullName>
    </submittedName>
</protein>
<keyword evidence="3" id="KW-1003">Cell membrane</keyword>
<dbReference type="Pfam" id="PF00060">
    <property type="entry name" value="Lig_chan"/>
    <property type="match status" value="1"/>
</dbReference>
<evidence type="ECO:0000256" key="6">
    <source>
        <dbReference type="ARBA" id="ARBA00023136"/>
    </source>
</evidence>
<dbReference type="GO" id="GO:0050906">
    <property type="term" value="P:detection of stimulus involved in sensory perception"/>
    <property type="evidence" value="ECO:0007669"/>
    <property type="project" value="UniProtKB-ARBA"/>
</dbReference>
<reference evidence="12" key="1">
    <citation type="journal article" date="2016" name="Insect Biochem. Mol. Biol.">
        <title>Comparative transcriptome analysis of chemosensory genes in two sister leaf beetles provides insights into chemosensory speciation.</title>
        <authorList>
            <person name="Zhang B."/>
            <person name="Zhang W."/>
            <person name="Nie R.E."/>
            <person name="Li W.Z."/>
            <person name="Segraves K.A."/>
            <person name="Yang X.K."/>
            <person name="Xue H.J."/>
        </authorList>
    </citation>
    <scope>NUCLEOTIDE SEQUENCE</scope>
</reference>
<feature type="transmembrane region" description="Helical" evidence="9">
    <location>
        <begin position="264"/>
        <end position="287"/>
    </location>
</feature>
<dbReference type="Gene3D" id="3.40.190.10">
    <property type="entry name" value="Periplasmic binding protein-like II"/>
    <property type="match status" value="1"/>
</dbReference>
<feature type="transmembrane region" description="Helical" evidence="9">
    <location>
        <begin position="450"/>
        <end position="471"/>
    </location>
</feature>
<evidence type="ECO:0000256" key="4">
    <source>
        <dbReference type="ARBA" id="ARBA00022692"/>
    </source>
</evidence>
<keyword evidence="7 12" id="KW-0675">Receptor</keyword>
<dbReference type="EMBL" id="KX298833">
    <property type="protein sequence ID" value="APC94350.1"/>
    <property type="molecule type" value="mRNA"/>
</dbReference>
<feature type="domain" description="Ionotropic glutamate receptor C-terminal" evidence="10">
    <location>
        <begin position="199"/>
        <end position="312"/>
    </location>
</feature>
<comment type="subcellular location">
    <subcellularLocation>
        <location evidence="1">Cell membrane</location>
        <topology evidence="1">Multi-pass membrane protein</topology>
    </subcellularLocation>
</comment>
<dbReference type="InterPro" id="IPR001320">
    <property type="entry name" value="Iontro_rcpt_C"/>
</dbReference>
<proteinExistence type="evidence at transcript level"/>
<evidence type="ECO:0000256" key="3">
    <source>
        <dbReference type="ARBA" id="ARBA00022475"/>
    </source>
</evidence>
<dbReference type="GO" id="GO:0015276">
    <property type="term" value="F:ligand-gated monoatomic ion channel activity"/>
    <property type="evidence" value="ECO:0007669"/>
    <property type="project" value="InterPro"/>
</dbReference>
<evidence type="ECO:0000256" key="7">
    <source>
        <dbReference type="ARBA" id="ARBA00023170"/>
    </source>
</evidence>
<keyword evidence="6 9" id="KW-0472">Membrane</keyword>
<dbReference type="Pfam" id="PF24576">
    <property type="entry name" value="IR75A_N"/>
    <property type="match status" value="1"/>
</dbReference>
<keyword evidence="8" id="KW-0325">Glycoprotein</keyword>
<evidence type="ECO:0000256" key="2">
    <source>
        <dbReference type="ARBA" id="ARBA00008685"/>
    </source>
</evidence>
<evidence type="ECO:0000256" key="5">
    <source>
        <dbReference type="ARBA" id="ARBA00022989"/>
    </source>
</evidence>
<keyword evidence="5 9" id="KW-1133">Transmembrane helix</keyword>
<feature type="domain" description="Ionotropic receptor 75a N-terminal" evidence="11">
    <location>
        <begin position="2"/>
        <end position="77"/>
    </location>
</feature>
<dbReference type="Gene3D" id="1.10.287.70">
    <property type="match status" value="1"/>
</dbReference>
<evidence type="ECO:0000259" key="10">
    <source>
        <dbReference type="Pfam" id="PF00060"/>
    </source>
</evidence>
<dbReference type="PANTHER" id="PTHR42643:SF33">
    <property type="entry name" value="GLUTAMATE RECEPTOR 2-LIKE PROTEIN"/>
    <property type="match status" value="1"/>
</dbReference>
<dbReference type="SUPFAM" id="SSF53850">
    <property type="entry name" value="Periplasmic binding protein-like II"/>
    <property type="match status" value="1"/>
</dbReference>